<dbReference type="FunFam" id="1.20.200.10:FF:000003">
    <property type="entry name" value="Histidine ammonia-lyase"/>
    <property type="match status" value="1"/>
</dbReference>
<dbReference type="InterPro" id="IPR008948">
    <property type="entry name" value="L-Aspartase-like"/>
</dbReference>
<dbReference type="UniPathway" id="UPA00379">
    <property type="reaction ID" value="UER00549"/>
</dbReference>
<name>A0A381W4R7_9ZZZZ</name>
<evidence type="ECO:0000256" key="5">
    <source>
        <dbReference type="ARBA" id="ARBA00049269"/>
    </source>
</evidence>
<dbReference type="HAMAP" id="MF_00229">
    <property type="entry name" value="His_ammonia_lyase"/>
    <property type="match status" value="1"/>
</dbReference>
<dbReference type="InterPro" id="IPR024083">
    <property type="entry name" value="Fumarase/histidase_N"/>
</dbReference>
<dbReference type="GO" id="GO:0004397">
    <property type="term" value="F:histidine ammonia-lyase activity"/>
    <property type="evidence" value="ECO:0007669"/>
    <property type="project" value="UniProtKB-EC"/>
</dbReference>
<proteinExistence type="inferred from homology"/>
<comment type="catalytic activity">
    <reaction evidence="5">
        <text>L-histidine = trans-urocanate + NH4(+)</text>
        <dbReference type="Rhea" id="RHEA:21232"/>
        <dbReference type="ChEBI" id="CHEBI:17771"/>
        <dbReference type="ChEBI" id="CHEBI:28938"/>
        <dbReference type="ChEBI" id="CHEBI:57595"/>
        <dbReference type="EC" id="4.3.1.3"/>
    </reaction>
</comment>
<dbReference type="GO" id="GO:0005737">
    <property type="term" value="C:cytoplasm"/>
    <property type="evidence" value="ECO:0007669"/>
    <property type="project" value="InterPro"/>
</dbReference>
<dbReference type="EMBL" id="UINC01010558">
    <property type="protein sequence ID" value="SVA46927.1"/>
    <property type="molecule type" value="Genomic_DNA"/>
</dbReference>
<evidence type="ECO:0000256" key="1">
    <source>
        <dbReference type="ARBA" id="ARBA00005113"/>
    </source>
</evidence>
<dbReference type="CDD" id="cd00332">
    <property type="entry name" value="PAL-HAL"/>
    <property type="match status" value="1"/>
</dbReference>
<dbReference type="GO" id="GO:0019557">
    <property type="term" value="P:L-histidine catabolic process to glutamate and formate"/>
    <property type="evidence" value="ECO:0007669"/>
    <property type="project" value="UniProtKB-UniPathway"/>
</dbReference>
<dbReference type="SUPFAM" id="SSF48557">
    <property type="entry name" value="L-aspartase-like"/>
    <property type="match status" value="1"/>
</dbReference>
<dbReference type="InterPro" id="IPR001106">
    <property type="entry name" value="Aromatic_Lyase"/>
</dbReference>
<dbReference type="AlphaFoldDB" id="A0A381W4R7"/>
<evidence type="ECO:0000256" key="2">
    <source>
        <dbReference type="ARBA" id="ARBA00012994"/>
    </source>
</evidence>
<dbReference type="NCBIfam" id="NF006871">
    <property type="entry name" value="PRK09367.1"/>
    <property type="match status" value="1"/>
</dbReference>
<evidence type="ECO:0000313" key="6">
    <source>
        <dbReference type="EMBL" id="SVA46927.1"/>
    </source>
</evidence>
<protein>
    <recommendedName>
        <fullName evidence="2">histidine ammonia-lyase</fullName>
        <ecNumber evidence="2">4.3.1.3</ecNumber>
    </recommendedName>
</protein>
<dbReference type="PROSITE" id="PS00488">
    <property type="entry name" value="PAL_HISTIDASE"/>
    <property type="match status" value="1"/>
</dbReference>
<evidence type="ECO:0000256" key="4">
    <source>
        <dbReference type="ARBA" id="ARBA00023239"/>
    </source>
</evidence>
<organism evidence="6">
    <name type="scientific">marine metagenome</name>
    <dbReference type="NCBI Taxonomy" id="408172"/>
    <lineage>
        <taxon>unclassified sequences</taxon>
        <taxon>metagenomes</taxon>
        <taxon>ecological metagenomes</taxon>
    </lineage>
</organism>
<dbReference type="Gene3D" id="1.10.275.10">
    <property type="entry name" value="Fumarase/aspartase (N-terminal domain)"/>
    <property type="match status" value="1"/>
</dbReference>
<reference evidence="6" key="1">
    <citation type="submission" date="2018-05" db="EMBL/GenBank/DDBJ databases">
        <authorList>
            <person name="Lanie J.A."/>
            <person name="Ng W.-L."/>
            <person name="Kazmierczak K.M."/>
            <person name="Andrzejewski T.M."/>
            <person name="Davidsen T.M."/>
            <person name="Wayne K.J."/>
            <person name="Tettelin H."/>
            <person name="Glass J.I."/>
            <person name="Rusch D."/>
            <person name="Podicherti R."/>
            <person name="Tsui H.-C.T."/>
            <person name="Winkler M.E."/>
        </authorList>
    </citation>
    <scope>NUCLEOTIDE SEQUENCE</scope>
</reference>
<dbReference type="InterPro" id="IPR022313">
    <property type="entry name" value="Phe/His_NH3-lyase_AS"/>
</dbReference>
<dbReference type="Gene3D" id="1.20.200.10">
    <property type="entry name" value="Fumarase/aspartase (Central domain)"/>
    <property type="match status" value="1"/>
</dbReference>
<gene>
    <name evidence="6" type="ORF">METZ01_LOCUS99781</name>
</gene>
<dbReference type="FunFam" id="1.10.275.10:FF:000005">
    <property type="entry name" value="Histidine ammonia-lyase"/>
    <property type="match status" value="1"/>
</dbReference>
<sequence>MPSASEVVLDGLTLTLEDVERVALDLSVRVRLSDEAAERMVASRNFIEELVETGEPVYGVTTGFGRLADVAVAPDEREALQRNLVRSHASGVGSPMDRASVRALMLLRANALARGNSGCRVLVVEQLLQLLNAGIHPRVPEFGSVGASGDLAPLAHVALGLLGEGLAEYSGDEQSVETAMATEGIAPLTLGSKEGLALINGTQATTGLGLLALRAAERAVEVAEVAGAMSLEALLGTPEPFRKEIHEARPHKGQGISASRLRTLLADSEIRASHQEDDPRVQDAYSLRCMPQVHGAAREALGYVRGILEVEANSATDNPLVFPSAEVVVSGGNFHAQIVAQALDLLTIAVTDLAAISERRIERMLNPDLSIGLPAFLAKRPGVESGFMIAQVTAVDLLSELRILAHPASVDSVTTSANQEDHVSMGLGAARKAKRAVGLLEQVLATELMCAAQGIDYRRPLTGGRGVEIAHQRIRTVVSELERDRSLGPDLDALTNLVRYGDLSRIAAEMSG</sequence>
<dbReference type="NCBIfam" id="TIGR01225">
    <property type="entry name" value="hutH"/>
    <property type="match status" value="1"/>
</dbReference>
<keyword evidence="4" id="KW-0456">Lyase</keyword>
<dbReference type="PANTHER" id="PTHR10362">
    <property type="entry name" value="HISTIDINE AMMONIA-LYASE"/>
    <property type="match status" value="1"/>
</dbReference>
<evidence type="ECO:0000256" key="3">
    <source>
        <dbReference type="ARBA" id="ARBA00022808"/>
    </source>
</evidence>
<comment type="pathway">
    <text evidence="1">Amino-acid degradation; L-histidine degradation into L-glutamate; N-formimidoyl-L-glutamate from L-histidine: step 1/3.</text>
</comment>
<keyword evidence="3" id="KW-0369">Histidine metabolism</keyword>
<dbReference type="EC" id="4.3.1.3" evidence="2"/>
<accession>A0A381W4R7</accession>
<dbReference type="InterPro" id="IPR005921">
    <property type="entry name" value="HutH"/>
</dbReference>
<dbReference type="Pfam" id="PF00221">
    <property type="entry name" value="Lyase_aromatic"/>
    <property type="match status" value="1"/>
</dbReference>
<dbReference type="GO" id="GO:0019556">
    <property type="term" value="P:L-histidine catabolic process to glutamate and formamide"/>
    <property type="evidence" value="ECO:0007669"/>
    <property type="project" value="UniProtKB-UniPathway"/>
</dbReference>